<dbReference type="KEGG" id="ahm:TL08_12655"/>
<gene>
    <name evidence="8" type="ORF">TL08_12655</name>
</gene>
<dbReference type="Proteomes" id="UP000095210">
    <property type="component" value="Chromosome"/>
</dbReference>
<proteinExistence type="inferred from homology"/>
<dbReference type="SMART" id="SM00062">
    <property type="entry name" value="PBPb"/>
    <property type="match status" value="1"/>
</dbReference>
<evidence type="ECO:0000256" key="6">
    <source>
        <dbReference type="SAM" id="SignalP"/>
    </source>
</evidence>
<evidence type="ECO:0000256" key="3">
    <source>
        <dbReference type="ARBA" id="ARBA00022729"/>
    </source>
</evidence>
<dbReference type="RefSeq" id="WP_069849069.1">
    <property type="nucleotide sequence ID" value="NZ_CP014859.1"/>
</dbReference>
<keyword evidence="9" id="KW-1185">Reference proteome</keyword>
<dbReference type="PROSITE" id="PS51257">
    <property type="entry name" value="PROKAR_LIPOPROTEIN"/>
    <property type="match status" value="1"/>
</dbReference>
<dbReference type="InterPro" id="IPR010067">
    <property type="entry name" value="ABC_SsuA_sub-bd"/>
</dbReference>
<dbReference type="PANTHER" id="PTHR30024:SF48">
    <property type="entry name" value="ABC TRANSPORTER SUBSTRATE-BINDING PROTEIN"/>
    <property type="match status" value="1"/>
</dbReference>
<dbReference type="Pfam" id="PF12974">
    <property type="entry name" value="Phosphonate-bd"/>
    <property type="match status" value="1"/>
</dbReference>
<dbReference type="AlphaFoldDB" id="A0AAC9MYJ2"/>
<dbReference type="PANTHER" id="PTHR30024">
    <property type="entry name" value="ALIPHATIC SULFONATES-BINDING PROTEIN-RELATED"/>
    <property type="match status" value="1"/>
</dbReference>
<feature type="domain" description="Solute-binding protein family 3/N-terminal" evidence="7">
    <location>
        <begin position="41"/>
        <end position="269"/>
    </location>
</feature>
<name>A0AAC9MYJ2_9PSEU</name>
<organism evidence="8 9">
    <name type="scientific">Actinoalloteichus hymeniacidonis</name>
    <dbReference type="NCBI Taxonomy" id="340345"/>
    <lineage>
        <taxon>Bacteria</taxon>
        <taxon>Bacillati</taxon>
        <taxon>Actinomycetota</taxon>
        <taxon>Actinomycetes</taxon>
        <taxon>Pseudonocardiales</taxon>
        <taxon>Pseudonocardiaceae</taxon>
        <taxon>Actinoalloteichus</taxon>
    </lineage>
</organism>
<evidence type="ECO:0000313" key="9">
    <source>
        <dbReference type="Proteomes" id="UP000095210"/>
    </source>
</evidence>
<dbReference type="GO" id="GO:0016020">
    <property type="term" value="C:membrane"/>
    <property type="evidence" value="ECO:0007669"/>
    <property type="project" value="InterPro"/>
</dbReference>
<evidence type="ECO:0000256" key="1">
    <source>
        <dbReference type="ARBA" id="ARBA00010742"/>
    </source>
</evidence>
<evidence type="ECO:0000256" key="2">
    <source>
        <dbReference type="ARBA" id="ARBA00022448"/>
    </source>
</evidence>
<sequence>MRTREVVAALSVLSILLAGCASTRNADAGVPPPVSDTELAEVTLTVGDQRGGSQAMLTAAGLLDDVPYSLEWSTFTSGPPLLEAVSAGAVDIGGVGNTPPIFAAAADANIAIVSAAQGDVQGDALLVPADSPLTDLADLRGRTIAVARGSSAHGQVLYNLRRTGLTPDDVTLSFIQPADAYAAFGQGRLDAWAVWDPYTAQAELEAEARVLADGEGTANGYTFQVAGHEALADPALNTAIRDYVTRLAEAQLWARDHPAEWAVAWSAETGLPEDVTRRVTERGTDLPVRLDAAVVQSEQDLADAFTEAGVLPGSLVFGDFVDDRFETDLEPIVTTAENR</sequence>
<evidence type="ECO:0000256" key="5">
    <source>
        <dbReference type="ARBA" id="ARBA00070228"/>
    </source>
</evidence>
<dbReference type="NCBIfam" id="TIGR01728">
    <property type="entry name" value="SsuA_fam"/>
    <property type="match status" value="1"/>
</dbReference>
<keyword evidence="2" id="KW-0813">Transport</keyword>
<reference evidence="9" key="1">
    <citation type="submission" date="2016-03" db="EMBL/GenBank/DDBJ databases">
        <title>Complete genome sequence of the type strain Actinoalloteichus hymeniacidonis DSM 45092.</title>
        <authorList>
            <person name="Schaffert L."/>
            <person name="Albersmeier A."/>
            <person name="Winkler A."/>
            <person name="Kalinowski J."/>
            <person name="Zotchev S."/>
            <person name="Ruckert C."/>
        </authorList>
    </citation>
    <scope>NUCLEOTIDE SEQUENCE [LARGE SCALE GENOMIC DNA]</scope>
    <source>
        <strain evidence="9">HPA177(T) (DSM 45092(T))</strain>
    </source>
</reference>
<feature type="chain" id="PRO_5042284619" description="Putative aliphatic sulfonates-binding protein" evidence="6">
    <location>
        <begin position="29"/>
        <end position="339"/>
    </location>
</feature>
<dbReference type="CDD" id="cd13558">
    <property type="entry name" value="PBP2_SsuA_like_2"/>
    <property type="match status" value="1"/>
</dbReference>
<dbReference type="GO" id="GO:0042626">
    <property type="term" value="F:ATPase-coupled transmembrane transporter activity"/>
    <property type="evidence" value="ECO:0007669"/>
    <property type="project" value="InterPro"/>
</dbReference>
<evidence type="ECO:0000256" key="4">
    <source>
        <dbReference type="ARBA" id="ARBA00055538"/>
    </source>
</evidence>
<comment type="function">
    <text evidence="4">Part of a binding-protein-dependent transport system for aliphatic sulfonates. Putative binding protein.</text>
</comment>
<dbReference type="InterPro" id="IPR001638">
    <property type="entry name" value="Solute-binding_3/MltF_N"/>
</dbReference>
<dbReference type="FunFam" id="3.40.190.10:FF:000050">
    <property type="entry name" value="Sulfonate ABC transporter substrate-binding protein"/>
    <property type="match status" value="1"/>
</dbReference>
<keyword evidence="3 6" id="KW-0732">Signal</keyword>
<dbReference type="EMBL" id="CP014859">
    <property type="protein sequence ID" value="AOS63345.1"/>
    <property type="molecule type" value="Genomic_DNA"/>
</dbReference>
<evidence type="ECO:0000259" key="7">
    <source>
        <dbReference type="SMART" id="SM00062"/>
    </source>
</evidence>
<feature type="signal peptide" evidence="6">
    <location>
        <begin position="1"/>
        <end position="28"/>
    </location>
</feature>
<dbReference type="SUPFAM" id="SSF53850">
    <property type="entry name" value="Periplasmic binding protein-like II"/>
    <property type="match status" value="1"/>
</dbReference>
<evidence type="ECO:0000313" key="8">
    <source>
        <dbReference type="EMBL" id="AOS63345.1"/>
    </source>
</evidence>
<comment type="similarity">
    <text evidence="1">Belongs to the bacterial solute-binding protein SsuA/TauA family.</text>
</comment>
<dbReference type="Gene3D" id="3.40.190.10">
    <property type="entry name" value="Periplasmic binding protein-like II"/>
    <property type="match status" value="2"/>
</dbReference>
<protein>
    <recommendedName>
        <fullName evidence="5">Putative aliphatic sulfonates-binding protein</fullName>
    </recommendedName>
</protein>
<accession>A0AAC9MYJ2</accession>